<accession>M8AXD4</accession>
<evidence type="ECO:0000313" key="1">
    <source>
        <dbReference type="EnsemblPlants" id="EMT06315"/>
    </source>
</evidence>
<dbReference type="EnsemblPlants" id="EMT06315">
    <property type="protein sequence ID" value="EMT06315"/>
    <property type="gene ID" value="F775_09620"/>
</dbReference>
<sequence>MESGASSPLLLGLVLLSLFSVVFHLPIRSAVSRSNREAAHVPGRCDRVVRQAWTLL</sequence>
<proteinExistence type="predicted"/>
<reference evidence="1" key="1">
    <citation type="submission" date="2015-06" db="UniProtKB">
        <authorList>
            <consortium name="EnsemblPlants"/>
        </authorList>
    </citation>
    <scope>IDENTIFICATION</scope>
</reference>
<protein>
    <submittedName>
        <fullName evidence="1">Uncharacterized protein</fullName>
    </submittedName>
</protein>
<name>M8AXD4_AEGTA</name>
<organism evidence="1">
    <name type="scientific">Aegilops tauschii</name>
    <name type="common">Tausch's goatgrass</name>
    <name type="synonym">Aegilops squarrosa</name>
    <dbReference type="NCBI Taxonomy" id="37682"/>
    <lineage>
        <taxon>Eukaryota</taxon>
        <taxon>Viridiplantae</taxon>
        <taxon>Streptophyta</taxon>
        <taxon>Embryophyta</taxon>
        <taxon>Tracheophyta</taxon>
        <taxon>Spermatophyta</taxon>
        <taxon>Magnoliopsida</taxon>
        <taxon>Liliopsida</taxon>
        <taxon>Poales</taxon>
        <taxon>Poaceae</taxon>
        <taxon>BOP clade</taxon>
        <taxon>Pooideae</taxon>
        <taxon>Triticodae</taxon>
        <taxon>Triticeae</taxon>
        <taxon>Triticinae</taxon>
        <taxon>Aegilops</taxon>
    </lineage>
</organism>
<dbReference type="AlphaFoldDB" id="M8AXD4"/>